<dbReference type="Gene3D" id="1.20.120.450">
    <property type="entry name" value="dinb family like domain"/>
    <property type="match status" value="1"/>
</dbReference>
<sequence length="211" mass="23137">MARAGQFSVTLFTGRDRMRVSRAALVVVAFPIALGAQQPPANPITTVMKQRTMAFQQRLAQAFDSIPERIFGYKPTAAQLTIGYIAQHLADDNYFYCNQFGAMKGALDPGDTSAPDTVKAKWPKAKLVAQMKASFKFCEDALAQLDDAKLAEQVTQQLPNGQSRTVTRAGPVMGHIIDMADHYSQIANYMRLNNLVPPTALPRPRPPGGDR</sequence>
<dbReference type="InterPro" id="IPR024775">
    <property type="entry name" value="DinB-like"/>
</dbReference>
<keyword evidence="3" id="KW-1185">Reference proteome</keyword>
<proteinExistence type="predicted"/>
<dbReference type="InParanoid" id="W0RMT5"/>
<dbReference type="InterPro" id="IPR034660">
    <property type="entry name" value="DinB/YfiT-like"/>
</dbReference>
<dbReference type="Pfam" id="PF12867">
    <property type="entry name" value="DinB_2"/>
    <property type="match status" value="1"/>
</dbReference>
<protein>
    <submittedName>
        <fullName evidence="2">DinB-like domain protein</fullName>
    </submittedName>
</protein>
<accession>W0RMT5</accession>
<name>W0RMT5_9BACT</name>
<dbReference type="KEGG" id="gba:J421_4819"/>
<reference evidence="2 3" key="1">
    <citation type="journal article" date="2014" name="Genome Announc.">
        <title>Genome Sequence and Methylome of Soil Bacterium Gemmatirosa kalamazoonensis KBS708T, a Member of the Rarely Cultivated Gemmatimonadetes Phylum.</title>
        <authorList>
            <person name="Debruyn J.M."/>
            <person name="Radosevich M."/>
            <person name="Wommack K.E."/>
            <person name="Polson S.W."/>
            <person name="Hauser L.J."/>
            <person name="Fawaz M.N."/>
            <person name="Korlach J."/>
            <person name="Tsai Y.C."/>
        </authorList>
    </citation>
    <scope>NUCLEOTIDE SEQUENCE [LARGE SCALE GENOMIC DNA]</scope>
    <source>
        <strain evidence="2 3">KBS708</strain>
        <plasmid evidence="3">Plasmid 1</plasmid>
    </source>
</reference>
<organism evidence="2 3">
    <name type="scientific">Gemmatirosa kalamazoonensis</name>
    <dbReference type="NCBI Taxonomy" id="861299"/>
    <lineage>
        <taxon>Bacteria</taxon>
        <taxon>Pseudomonadati</taxon>
        <taxon>Gemmatimonadota</taxon>
        <taxon>Gemmatimonadia</taxon>
        <taxon>Gemmatimonadales</taxon>
        <taxon>Gemmatimonadaceae</taxon>
        <taxon>Gemmatirosa</taxon>
    </lineage>
</organism>
<evidence type="ECO:0000259" key="1">
    <source>
        <dbReference type="Pfam" id="PF12867"/>
    </source>
</evidence>
<dbReference type="Proteomes" id="UP000019151">
    <property type="component" value="Plasmid 1"/>
</dbReference>
<dbReference type="EMBL" id="CP007129">
    <property type="protein sequence ID" value="AHG92354.1"/>
    <property type="molecule type" value="Genomic_DNA"/>
</dbReference>
<dbReference type="HOGENOM" id="CLU_120900_0_0_0"/>
<geneLocation type="plasmid" evidence="2 3">
    <name>1</name>
</geneLocation>
<keyword evidence="2" id="KW-0614">Plasmid</keyword>
<gene>
    <name evidence="2" type="ORF">J421_4819</name>
</gene>
<dbReference type="SUPFAM" id="SSF109854">
    <property type="entry name" value="DinB/YfiT-like putative metalloenzymes"/>
    <property type="match status" value="1"/>
</dbReference>
<evidence type="ECO:0000313" key="3">
    <source>
        <dbReference type="Proteomes" id="UP000019151"/>
    </source>
</evidence>
<evidence type="ECO:0000313" key="2">
    <source>
        <dbReference type="EMBL" id="AHG92354.1"/>
    </source>
</evidence>
<feature type="domain" description="DinB-like" evidence="1">
    <location>
        <begin position="56"/>
        <end position="169"/>
    </location>
</feature>
<dbReference type="AlphaFoldDB" id="W0RMT5"/>